<dbReference type="Proteomes" id="UP001597541">
    <property type="component" value="Unassembled WGS sequence"/>
</dbReference>
<accession>A0ABW5PGN3</accession>
<evidence type="ECO:0000259" key="5">
    <source>
        <dbReference type="PROSITE" id="PS50977"/>
    </source>
</evidence>
<dbReference type="PROSITE" id="PS50977">
    <property type="entry name" value="HTH_TETR_2"/>
    <property type="match status" value="1"/>
</dbReference>
<dbReference type="PRINTS" id="PR00455">
    <property type="entry name" value="HTHTETR"/>
</dbReference>
<keyword evidence="2 4" id="KW-0238">DNA-binding</keyword>
<dbReference type="InterPro" id="IPR009057">
    <property type="entry name" value="Homeodomain-like_sf"/>
</dbReference>
<reference evidence="7" key="1">
    <citation type="journal article" date="2019" name="Int. J. Syst. Evol. Microbiol.">
        <title>The Global Catalogue of Microorganisms (GCM) 10K type strain sequencing project: providing services to taxonomists for standard genome sequencing and annotation.</title>
        <authorList>
            <consortium name="The Broad Institute Genomics Platform"/>
            <consortium name="The Broad Institute Genome Sequencing Center for Infectious Disease"/>
            <person name="Wu L."/>
            <person name="Ma J."/>
        </authorList>
    </citation>
    <scope>NUCLEOTIDE SEQUENCE [LARGE SCALE GENOMIC DNA]</scope>
    <source>
        <strain evidence="7">KCTC 3950</strain>
    </source>
</reference>
<dbReference type="EMBL" id="JBHUME010000011">
    <property type="protein sequence ID" value="MFD2614408.1"/>
    <property type="molecule type" value="Genomic_DNA"/>
</dbReference>
<dbReference type="InterPro" id="IPR036271">
    <property type="entry name" value="Tet_transcr_reg_TetR-rel_C_sf"/>
</dbReference>
<keyword evidence="1" id="KW-0805">Transcription regulation</keyword>
<keyword evidence="7" id="KW-1185">Reference proteome</keyword>
<dbReference type="Pfam" id="PF00440">
    <property type="entry name" value="TetR_N"/>
    <property type="match status" value="1"/>
</dbReference>
<gene>
    <name evidence="6" type="ORF">ACFSUF_18510</name>
</gene>
<name>A0ABW5PGN3_9BACL</name>
<evidence type="ECO:0000256" key="3">
    <source>
        <dbReference type="ARBA" id="ARBA00023163"/>
    </source>
</evidence>
<proteinExistence type="predicted"/>
<dbReference type="InterPro" id="IPR001647">
    <property type="entry name" value="HTH_TetR"/>
</dbReference>
<evidence type="ECO:0000256" key="1">
    <source>
        <dbReference type="ARBA" id="ARBA00023015"/>
    </source>
</evidence>
<feature type="domain" description="HTH tetR-type" evidence="5">
    <location>
        <begin position="2"/>
        <end position="62"/>
    </location>
</feature>
<dbReference type="PANTHER" id="PTHR47506:SF3">
    <property type="entry name" value="HTH-TYPE TRANSCRIPTIONAL REGULATOR LMRA"/>
    <property type="match status" value="1"/>
</dbReference>
<sequence>MNNRKKQITDLALKLIEEKGYVAISYDDLAKQLGVTKASIHYHFEKKEDLGVAVADRIKQRLESILLTVNDPSVTVEEKISFFANRQIKQFADGICPVSSLQTDFESLPESLQKRVQDLSRFEISIMKQIVSNIVEHEEESNVDEESLALMILSSIKGAIQYQRVMGIDLLPKVLEQINRTLKNNEQRVL</sequence>
<evidence type="ECO:0000256" key="4">
    <source>
        <dbReference type="PROSITE-ProRule" id="PRU00335"/>
    </source>
</evidence>
<feature type="DNA-binding region" description="H-T-H motif" evidence="4">
    <location>
        <begin position="25"/>
        <end position="44"/>
    </location>
</feature>
<comment type="caution">
    <text evidence="6">The sequence shown here is derived from an EMBL/GenBank/DDBJ whole genome shotgun (WGS) entry which is preliminary data.</text>
</comment>
<dbReference type="SUPFAM" id="SSF48498">
    <property type="entry name" value="Tetracyclin repressor-like, C-terminal domain"/>
    <property type="match status" value="1"/>
</dbReference>
<evidence type="ECO:0000313" key="7">
    <source>
        <dbReference type="Proteomes" id="UP001597541"/>
    </source>
</evidence>
<keyword evidence="3" id="KW-0804">Transcription</keyword>
<dbReference type="Gene3D" id="1.10.357.10">
    <property type="entry name" value="Tetracycline Repressor, domain 2"/>
    <property type="match status" value="1"/>
</dbReference>
<dbReference type="RefSeq" id="WP_377605216.1">
    <property type="nucleotide sequence ID" value="NZ_JBHUME010000011.1"/>
</dbReference>
<organism evidence="6 7">
    <name type="scientific">Paenibacillus gansuensis</name>
    <dbReference type="NCBI Taxonomy" id="306542"/>
    <lineage>
        <taxon>Bacteria</taxon>
        <taxon>Bacillati</taxon>
        <taxon>Bacillota</taxon>
        <taxon>Bacilli</taxon>
        <taxon>Bacillales</taxon>
        <taxon>Paenibacillaceae</taxon>
        <taxon>Paenibacillus</taxon>
    </lineage>
</organism>
<evidence type="ECO:0000313" key="6">
    <source>
        <dbReference type="EMBL" id="MFD2614408.1"/>
    </source>
</evidence>
<dbReference type="PANTHER" id="PTHR47506">
    <property type="entry name" value="TRANSCRIPTIONAL REGULATORY PROTEIN"/>
    <property type="match status" value="1"/>
</dbReference>
<protein>
    <submittedName>
        <fullName evidence="6">TetR/AcrR family transcriptional regulator</fullName>
    </submittedName>
</protein>
<dbReference type="SUPFAM" id="SSF46689">
    <property type="entry name" value="Homeodomain-like"/>
    <property type="match status" value="1"/>
</dbReference>
<evidence type="ECO:0000256" key="2">
    <source>
        <dbReference type="ARBA" id="ARBA00023125"/>
    </source>
</evidence>